<dbReference type="InterPro" id="IPR016169">
    <property type="entry name" value="FAD-bd_PCMH_sub2"/>
</dbReference>
<dbReference type="Pfam" id="PF03450">
    <property type="entry name" value="CO_deh_flav_C"/>
    <property type="match status" value="1"/>
</dbReference>
<dbReference type="PANTHER" id="PTHR42659:SF2">
    <property type="entry name" value="XANTHINE DEHYDROGENASE SUBUNIT C-RELATED"/>
    <property type="match status" value="1"/>
</dbReference>
<evidence type="ECO:0000256" key="2">
    <source>
        <dbReference type="ARBA" id="ARBA00022827"/>
    </source>
</evidence>
<evidence type="ECO:0000256" key="3">
    <source>
        <dbReference type="ARBA" id="ARBA00023002"/>
    </source>
</evidence>
<keyword evidence="1" id="KW-0285">Flavoprotein</keyword>
<protein>
    <recommendedName>
        <fullName evidence="4">FAD-binding PCMH-type domain-containing protein</fullName>
    </recommendedName>
</protein>
<proteinExistence type="predicted"/>
<dbReference type="InterPro" id="IPR036318">
    <property type="entry name" value="FAD-bd_PCMH-like_sf"/>
</dbReference>
<dbReference type="Gene3D" id="3.30.390.50">
    <property type="entry name" value="CO dehydrogenase flavoprotein, C-terminal domain"/>
    <property type="match status" value="1"/>
</dbReference>
<dbReference type="RefSeq" id="WP_171637597.1">
    <property type="nucleotide sequence ID" value="NZ_WHNY01000090.1"/>
</dbReference>
<dbReference type="InterPro" id="IPR002346">
    <property type="entry name" value="Mopterin_DH_FAD-bd"/>
</dbReference>
<dbReference type="Gene3D" id="3.30.465.10">
    <property type="match status" value="1"/>
</dbReference>
<dbReference type="PANTHER" id="PTHR42659">
    <property type="entry name" value="XANTHINE DEHYDROGENASE SUBUNIT C-RELATED"/>
    <property type="match status" value="1"/>
</dbReference>
<dbReference type="InterPro" id="IPR016166">
    <property type="entry name" value="FAD-bd_PCMH"/>
</dbReference>
<dbReference type="PROSITE" id="PS51387">
    <property type="entry name" value="FAD_PCMH"/>
    <property type="match status" value="1"/>
</dbReference>
<dbReference type="SMART" id="SM01092">
    <property type="entry name" value="CO_deh_flav_C"/>
    <property type="match status" value="1"/>
</dbReference>
<keyword evidence="2" id="KW-0274">FAD</keyword>
<dbReference type="InterPro" id="IPR005107">
    <property type="entry name" value="CO_DH_flav_C"/>
</dbReference>
<evidence type="ECO:0000313" key="5">
    <source>
        <dbReference type="EMBL" id="NOU69340.1"/>
    </source>
</evidence>
<evidence type="ECO:0000313" key="6">
    <source>
        <dbReference type="Proteomes" id="UP000653578"/>
    </source>
</evidence>
<feature type="domain" description="FAD-binding PCMH-type" evidence="4">
    <location>
        <begin position="8"/>
        <end position="181"/>
    </location>
</feature>
<gene>
    <name evidence="5" type="ORF">GC096_35575</name>
</gene>
<accession>A0ABX1XLC5</accession>
<comment type="caution">
    <text evidence="5">The sequence shown here is derived from an EMBL/GenBank/DDBJ whole genome shotgun (WGS) entry which is preliminary data.</text>
</comment>
<evidence type="ECO:0000256" key="1">
    <source>
        <dbReference type="ARBA" id="ARBA00022630"/>
    </source>
</evidence>
<dbReference type="EMBL" id="WHNY01000090">
    <property type="protein sequence ID" value="NOU69340.1"/>
    <property type="molecule type" value="Genomic_DNA"/>
</dbReference>
<dbReference type="Gene3D" id="3.30.43.10">
    <property type="entry name" value="Uridine Diphospho-n-acetylenolpyruvylglucosamine Reductase, domain 2"/>
    <property type="match status" value="1"/>
</dbReference>
<keyword evidence="6" id="KW-1185">Reference proteome</keyword>
<dbReference type="Pfam" id="PF00941">
    <property type="entry name" value="FAD_binding_5"/>
    <property type="match status" value="1"/>
</dbReference>
<name>A0ABX1XLC5_9BACL</name>
<reference evidence="5 6" key="1">
    <citation type="submission" date="2019-10" db="EMBL/GenBank/DDBJ databases">
        <title>Description of Paenibacillus humi sp. nov.</title>
        <authorList>
            <person name="Carlier A."/>
            <person name="Qi S."/>
        </authorList>
    </citation>
    <scope>NUCLEOTIDE SEQUENCE [LARGE SCALE GENOMIC DNA]</scope>
    <source>
        <strain evidence="5 6">LMG 31461</strain>
    </source>
</reference>
<organism evidence="5 6">
    <name type="scientific">Paenibacillus plantarum</name>
    <dbReference type="NCBI Taxonomy" id="2654975"/>
    <lineage>
        <taxon>Bacteria</taxon>
        <taxon>Bacillati</taxon>
        <taxon>Bacillota</taxon>
        <taxon>Bacilli</taxon>
        <taxon>Bacillales</taxon>
        <taxon>Paenibacillaceae</taxon>
        <taxon>Paenibacillus</taxon>
    </lineage>
</organism>
<keyword evidence="3" id="KW-0560">Oxidoreductase</keyword>
<sequence length="329" mass="35172">MSVPMHQLPEQQPSVWQPTSVEEAIQLKHKWGKDAVLVAGGTWLRTRWENGLAPMPQHFISLGRILVLSGLTVNSEGQVHIGPALSIADLMKNELVQQKCGLLVQACSEIAAPSIRNLASIGGNVMTRTGDLIPALLVMDAQIMCTDGQNERMIALKDWLAAPQGASDEIMTGIIVQTTAGLESRDSTEIAAKNLEDGKSTDGQLAAAKEKEFIHEFYLKVGRREAFTPSVVTVAGRIFLQADGTVTDIALAAGGGNAVPARFSTLEAGMIGKPLAKANLQILHKGVMADFNAVADDYAGVDYRKQTAANLIISECFKAWRKGGGAYAP</sequence>
<dbReference type="InterPro" id="IPR016167">
    <property type="entry name" value="FAD-bd_PCMH_sub1"/>
</dbReference>
<dbReference type="InterPro" id="IPR036683">
    <property type="entry name" value="CO_DH_flav_C_dom_sf"/>
</dbReference>
<dbReference type="InterPro" id="IPR051312">
    <property type="entry name" value="Diverse_Substr_Oxidored"/>
</dbReference>
<evidence type="ECO:0000259" key="4">
    <source>
        <dbReference type="PROSITE" id="PS51387"/>
    </source>
</evidence>
<dbReference type="Proteomes" id="UP000653578">
    <property type="component" value="Unassembled WGS sequence"/>
</dbReference>
<dbReference type="SUPFAM" id="SSF56176">
    <property type="entry name" value="FAD-binding/transporter-associated domain-like"/>
    <property type="match status" value="1"/>
</dbReference>
<dbReference type="SUPFAM" id="SSF55447">
    <property type="entry name" value="CO dehydrogenase flavoprotein C-terminal domain-like"/>
    <property type="match status" value="1"/>
</dbReference>